<evidence type="ECO:0008006" key="3">
    <source>
        <dbReference type="Google" id="ProtNLM"/>
    </source>
</evidence>
<dbReference type="AlphaFoldDB" id="A0A242N2W6"/>
<proteinExistence type="predicted"/>
<comment type="caution">
    <text evidence="1">The sequence shown here is derived from an EMBL/GenBank/DDBJ whole genome shotgun (WGS) entry which is preliminary data.</text>
</comment>
<dbReference type="RefSeq" id="WP_075357645.1">
    <property type="nucleotide sequence ID" value="NZ_MSRG01000012.1"/>
</dbReference>
<name>A0A242N2W6_CABSO</name>
<dbReference type="InterPro" id="IPR009959">
    <property type="entry name" value="Cyclase_SnoaL-like"/>
</dbReference>
<dbReference type="Proteomes" id="UP000195221">
    <property type="component" value="Unassembled WGS sequence"/>
</dbReference>
<dbReference type="SUPFAM" id="SSF54427">
    <property type="entry name" value="NTF2-like"/>
    <property type="match status" value="1"/>
</dbReference>
<evidence type="ECO:0000313" key="2">
    <source>
        <dbReference type="Proteomes" id="UP000195221"/>
    </source>
</evidence>
<dbReference type="Pfam" id="PF07366">
    <property type="entry name" value="SnoaL"/>
    <property type="match status" value="1"/>
</dbReference>
<dbReference type="PANTHER" id="PTHR38436:SF1">
    <property type="entry name" value="ESTER CYCLASE"/>
    <property type="match status" value="1"/>
</dbReference>
<accession>A0A242N2W6</accession>
<dbReference type="PANTHER" id="PTHR38436">
    <property type="entry name" value="POLYKETIDE CYCLASE SNOAL-LIKE DOMAIN"/>
    <property type="match status" value="1"/>
</dbReference>
<dbReference type="EMBL" id="NBTZ01000026">
    <property type="protein sequence ID" value="OTP78015.1"/>
    <property type="molecule type" value="Genomic_DNA"/>
</dbReference>
<dbReference type="InterPro" id="IPR032710">
    <property type="entry name" value="NTF2-like_dom_sf"/>
</dbReference>
<organism evidence="1 2">
    <name type="scientific">Caballeronia sordidicola</name>
    <name type="common">Burkholderia sordidicola</name>
    <dbReference type="NCBI Taxonomy" id="196367"/>
    <lineage>
        <taxon>Bacteria</taxon>
        <taxon>Pseudomonadati</taxon>
        <taxon>Pseudomonadota</taxon>
        <taxon>Betaproteobacteria</taxon>
        <taxon>Burkholderiales</taxon>
        <taxon>Burkholderiaceae</taxon>
        <taxon>Caballeronia</taxon>
    </lineage>
</organism>
<dbReference type="Gene3D" id="3.10.450.50">
    <property type="match status" value="1"/>
</dbReference>
<evidence type="ECO:0000313" key="1">
    <source>
        <dbReference type="EMBL" id="OTP78015.1"/>
    </source>
</evidence>
<reference evidence="1 2" key="1">
    <citation type="submission" date="2017-03" db="EMBL/GenBank/DDBJ databases">
        <title>Genome analysis of strain PAMC 26577.</title>
        <authorList>
            <person name="Oh H.-M."/>
            <person name="Yang J.-A."/>
        </authorList>
    </citation>
    <scope>NUCLEOTIDE SEQUENCE [LARGE SCALE GENOMIC DNA]</scope>
    <source>
        <strain evidence="1 2">PAMC 26577</strain>
    </source>
</reference>
<protein>
    <recommendedName>
        <fullName evidence="3">Ester cyclase</fullName>
    </recommendedName>
</protein>
<sequence>MEKTELADIYRAYIACLNKQDWPQLGQFVHADASHNGKRFGLAGYRGMLERDFDEIPDLHFNIQLLVADPPFIASRLAFACTPKGTFLGLPVNGRTVSFAENVFYQFREGKIAEVWSVIDKAAIEAQLHGAGS</sequence>
<gene>
    <name evidence="1" type="ORF">PAMC26577_05150</name>
</gene>
<dbReference type="GO" id="GO:0030638">
    <property type="term" value="P:polyketide metabolic process"/>
    <property type="evidence" value="ECO:0007669"/>
    <property type="project" value="InterPro"/>
</dbReference>